<accession>A0ACB8R2T7</accession>
<keyword evidence="2" id="KW-1185">Reference proteome</keyword>
<reference evidence="1" key="2">
    <citation type="journal article" date="2022" name="New Phytol.">
        <title>Evolutionary transition to the ectomycorrhizal habit in the genomes of a hyperdiverse lineage of mushroom-forming fungi.</title>
        <authorList>
            <person name="Looney B."/>
            <person name="Miyauchi S."/>
            <person name="Morin E."/>
            <person name="Drula E."/>
            <person name="Courty P.E."/>
            <person name="Kohler A."/>
            <person name="Kuo A."/>
            <person name="LaButti K."/>
            <person name="Pangilinan J."/>
            <person name="Lipzen A."/>
            <person name="Riley R."/>
            <person name="Andreopoulos W."/>
            <person name="He G."/>
            <person name="Johnson J."/>
            <person name="Nolan M."/>
            <person name="Tritt A."/>
            <person name="Barry K.W."/>
            <person name="Grigoriev I.V."/>
            <person name="Nagy L.G."/>
            <person name="Hibbett D."/>
            <person name="Henrissat B."/>
            <person name="Matheny P.B."/>
            <person name="Labbe J."/>
            <person name="Martin F.M."/>
        </authorList>
    </citation>
    <scope>NUCLEOTIDE SEQUENCE</scope>
    <source>
        <strain evidence="1">FP105234-sp</strain>
    </source>
</reference>
<name>A0ACB8R2T7_9AGAM</name>
<proteinExistence type="predicted"/>
<sequence>MSSPKEVLRSLVSLISSATEDAIREYEVAGCEVPSIDAPTEPRLPTDTTGLKKALRILEGAFHQLSITLTPPATTMYTWPASALLPIAASQT</sequence>
<reference evidence="1" key="1">
    <citation type="submission" date="2021-02" db="EMBL/GenBank/DDBJ databases">
        <authorList>
            <consortium name="DOE Joint Genome Institute"/>
            <person name="Ahrendt S."/>
            <person name="Looney B.P."/>
            <person name="Miyauchi S."/>
            <person name="Morin E."/>
            <person name="Drula E."/>
            <person name="Courty P.E."/>
            <person name="Chicoki N."/>
            <person name="Fauchery L."/>
            <person name="Kohler A."/>
            <person name="Kuo A."/>
            <person name="Labutti K."/>
            <person name="Pangilinan J."/>
            <person name="Lipzen A."/>
            <person name="Riley R."/>
            <person name="Andreopoulos W."/>
            <person name="He G."/>
            <person name="Johnson J."/>
            <person name="Barry K.W."/>
            <person name="Grigoriev I.V."/>
            <person name="Nagy L."/>
            <person name="Hibbett D."/>
            <person name="Henrissat B."/>
            <person name="Matheny P.B."/>
            <person name="Labbe J."/>
            <person name="Martin F."/>
        </authorList>
    </citation>
    <scope>NUCLEOTIDE SEQUENCE</scope>
    <source>
        <strain evidence="1">FP105234-sp</strain>
    </source>
</reference>
<comment type="caution">
    <text evidence="1">The sequence shown here is derived from an EMBL/GenBank/DDBJ whole genome shotgun (WGS) entry which is preliminary data.</text>
</comment>
<protein>
    <submittedName>
        <fullName evidence="1">Uncharacterized protein</fullName>
    </submittedName>
</protein>
<gene>
    <name evidence="1" type="ORF">FA95DRAFT_1684718</name>
</gene>
<dbReference type="Proteomes" id="UP000814033">
    <property type="component" value="Unassembled WGS sequence"/>
</dbReference>
<dbReference type="EMBL" id="MU276566">
    <property type="protein sequence ID" value="KAI0038197.1"/>
    <property type="molecule type" value="Genomic_DNA"/>
</dbReference>
<organism evidence="1 2">
    <name type="scientific">Auriscalpium vulgare</name>
    <dbReference type="NCBI Taxonomy" id="40419"/>
    <lineage>
        <taxon>Eukaryota</taxon>
        <taxon>Fungi</taxon>
        <taxon>Dikarya</taxon>
        <taxon>Basidiomycota</taxon>
        <taxon>Agaricomycotina</taxon>
        <taxon>Agaricomycetes</taxon>
        <taxon>Russulales</taxon>
        <taxon>Auriscalpiaceae</taxon>
        <taxon>Auriscalpium</taxon>
    </lineage>
</organism>
<evidence type="ECO:0000313" key="2">
    <source>
        <dbReference type="Proteomes" id="UP000814033"/>
    </source>
</evidence>
<evidence type="ECO:0000313" key="1">
    <source>
        <dbReference type="EMBL" id="KAI0038197.1"/>
    </source>
</evidence>